<dbReference type="Proteomes" id="UP000054230">
    <property type="component" value="Unassembled WGS sequence"/>
</dbReference>
<organism evidence="1 2">
    <name type="scientific">Lactococcus lactis subsp. lactis</name>
    <name type="common">Streptococcus lactis</name>
    <dbReference type="NCBI Taxonomy" id="1360"/>
    <lineage>
        <taxon>Bacteria</taxon>
        <taxon>Bacillati</taxon>
        <taxon>Bacillota</taxon>
        <taxon>Bacilli</taxon>
        <taxon>Lactobacillales</taxon>
        <taxon>Streptococcaceae</taxon>
        <taxon>Lactococcus</taxon>
    </lineage>
</organism>
<dbReference type="RefSeq" id="WP_058210157.1">
    <property type="nucleotide sequence ID" value="NZ_LKLP01000093.1"/>
</dbReference>
<sequence length="252" mass="27723">MKMKYKILSISLVGISSFEVIAPSFSNTKNYGIEQLSNLTTKVKADDLNIEVPEYLQEVAMDPNEEINLRNMNAEELKAFEQLAQEEAEKADLPTSEDTEAYKQTLLDLFDSNSSIYQDIAGATDQVIEEINDNHASPLDKITGKKVLAAKHGTISVKFAGSTFNLIISLMAGGGSSVAIRTLVRRYGVAKATTMVTRKIAQQVTMWGLKQVTGLSAIVGFVVKTAVDPGTYIARQIDARDKIKNNGWLELW</sequence>
<reference evidence="2" key="1">
    <citation type="submission" date="2015-10" db="EMBL/GenBank/DDBJ databases">
        <title>Draft Genome Sequences of 11 Lactococcus lactis subspecies cremoris strains.</title>
        <authorList>
            <person name="Wels M."/>
            <person name="Backus L."/>
            <person name="Boekhorst J."/>
            <person name="Dijkstra A."/>
            <person name="Beerthuizen M."/>
            <person name="Kelly W."/>
            <person name="Siezen R."/>
            <person name="Bachmann H."/>
            <person name="Van Hijum S."/>
        </authorList>
    </citation>
    <scope>NUCLEOTIDE SEQUENCE [LARGE SCALE GENOMIC DNA]</scope>
    <source>
        <strain evidence="2">LMG8520</strain>
    </source>
</reference>
<protein>
    <submittedName>
        <fullName evidence="1">Uncharacterized protein</fullName>
    </submittedName>
</protein>
<dbReference type="PATRIC" id="fig|1360.106.peg.2513"/>
<evidence type="ECO:0000313" key="1">
    <source>
        <dbReference type="EMBL" id="KSU07177.1"/>
    </source>
</evidence>
<gene>
    <name evidence="1" type="ORF">LMG8520_1954</name>
</gene>
<evidence type="ECO:0000313" key="2">
    <source>
        <dbReference type="Proteomes" id="UP000054230"/>
    </source>
</evidence>
<dbReference type="EMBL" id="LKLP01000093">
    <property type="protein sequence ID" value="KSU07177.1"/>
    <property type="molecule type" value="Genomic_DNA"/>
</dbReference>
<name>A0A0V8D1M2_LACLL</name>
<dbReference type="AlphaFoldDB" id="A0A0V8D1M2"/>
<comment type="caution">
    <text evidence="1">The sequence shown here is derived from an EMBL/GenBank/DDBJ whole genome shotgun (WGS) entry which is preliminary data.</text>
</comment>
<accession>A0A0V8D1M2</accession>
<proteinExistence type="predicted"/>